<accession>A0ABD0ZE11</accession>
<proteinExistence type="predicted"/>
<gene>
    <name evidence="2" type="ORF">V5N11_007114</name>
</gene>
<reference evidence="2 3" key="1">
    <citation type="submission" date="2024-04" db="EMBL/GenBank/DDBJ databases">
        <title>Genome assembly C_amara_ONT_v2.</title>
        <authorList>
            <person name="Yant L."/>
            <person name="Moore C."/>
            <person name="Slenker M."/>
        </authorList>
    </citation>
    <scope>NUCLEOTIDE SEQUENCE [LARGE SCALE GENOMIC DNA]</scope>
    <source>
        <tissue evidence="2">Leaf</tissue>
    </source>
</reference>
<name>A0ABD0ZE11_CARAN</name>
<sequence>MTSAFSSKVKISSKKGETLLLQTDLSKSNSVIPRSIQWKDVNLPDEWILEGVTQPKPQKPVEPIKPNTSLKNIEQSDDGKVKLSFIMHNDKNTEDDLTYESSSTMGTIDLGRVSQIGRSYPIQESRYQPRFSTSDIPNSILRNVDFRTQIPKPIYTSGTSLEQNEFVTKSEPTRGGEEI</sequence>
<dbReference type="Proteomes" id="UP001558713">
    <property type="component" value="Unassembled WGS sequence"/>
</dbReference>
<keyword evidence="3" id="KW-1185">Reference proteome</keyword>
<evidence type="ECO:0000313" key="2">
    <source>
        <dbReference type="EMBL" id="KAL1192905.1"/>
    </source>
</evidence>
<feature type="region of interest" description="Disordered" evidence="1">
    <location>
        <begin position="155"/>
        <end position="179"/>
    </location>
</feature>
<dbReference type="EMBL" id="JBANAX010000805">
    <property type="protein sequence ID" value="KAL1192905.1"/>
    <property type="molecule type" value="Genomic_DNA"/>
</dbReference>
<dbReference type="AlphaFoldDB" id="A0ABD0ZE11"/>
<feature type="compositionally biased region" description="Polar residues" evidence="1">
    <location>
        <begin position="156"/>
        <end position="167"/>
    </location>
</feature>
<organism evidence="2 3">
    <name type="scientific">Cardamine amara subsp. amara</name>
    <dbReference type="NCBI Taxonomy" id="228776"/>
    <lineage>
        <taxon>Eukaryota</taxon>
        <taxon>Viridiplantae</taxon>
        <taxon>Streptophyta</taxon>
        <taxon>Embryophyta</taxon>
        <taxon>Tracheophyta</taxon>
        <taxon>Spermatophyta</taxon>
        <taxon>Magnoliopsida</taxon>
        <taxon>eudicotyledons</taxon>
        <taxon>Gunneridae</taxon>
        <taxon>Pentapetalae</taxon>
        <taxon>rosids</taxon>
        <taxon>malvids</taxon>
        <taxon>Brassicales</taxon>
        <taxon>Brassicaceae</taxon>
        <taxon>Cardamineae</taxon>
        <taxon>Cardamine</taxon>
    </lineage>
</organism>
<comment type="caution">
    <text evidence="2">The sequence shown here is derived from an EMBL/GenBank/DDBJ whole genome shotgun (WGS) entry which is preliminary data.</text>
</comment>
<evidence type="ECO:0000313" key="3">
    <source>
        <dbReference type="Proteomes" id="UP001558713"/>
    </source>
</evidence>
<evidence type="ECO:0000256" key="1">
    <source>
        <dbReference type="SAM" id="MobiDB-lite"/>
    </source>
</evidence>
<protein>
    <submittedName>
        <fullName evidence="2">Uncharacterized protein</fullName>
    </submittedName>
</protein>